<sequence length="118" mass="14023">MLKTIIFIILMIVIAHFFEKYLRRKMNLEPDTDKLKDSVPKSHKWVSNLLYVIFIGTFIFFDQLPIWVMLGAYCICHQGYKIFIEWKFDKASREYLLSILFFCFYGVTITLGAFIGVF</sequence>
<protein>
    <submittedName>
        <fullName evidence="2">DUF4181 domain-containing protein</fullName>
    </submittedName>
</protein>
<feature type="transmembrane region" description="Helical" evidence="1">
    <location>
        <begin position="6"/>
        <end position="22"/>
    </location>
</feature>
<reference evidence="2" key="1">
    <citation type="journal article" date="2022" name="J Environ Chem Eng">
        <title>Biodegradation of petroleum oil using a constructed nonpathogenic and heavy metal-tolerant bacterial consortium isolated from marine sponges.</title>
        <authorList>
            <person name="Dechsakulwatana C."/>
            <person name="Rungsihiranrut A."/>
            <person name="Muangchinda C."/>
            <person name="Ningthoujam R."/>
            <person name="Klankeo P."/>
            <person name="Pinyakong O."/>
        </authorList>
    </citation>
    <scope>NUCLEOTIDE SEQUENCE</scope>
    <source>
        <strain evidence="2">TL01-2</strain>
    </source>
</reference>
<proteinExistence type="predicted"/>
<reference evidence="2" key="2">
    <citation type="submission" date="2022-12" db="EMBL/GenBank/DDBJ databases">
        <authorList>
            <person name="Dechsakulwatana C."/>
            <person name="Rungsihiranrut A."/>
            <person name="Muangchinda C."/>
            <person name="Ningthoujam R."/>
            <person name="Klankeo P."/>
            <person name="Pinyakong O."/>
        </authorList>
    </citation>
    <scope>NUCLEOTIDE SEQUENCE</scope>
    <source>
        <strain evidence="2">TL01-2</strain>
    </source>
</reference>
<accession>A0AAX6NDE9</accession>
<dbReference type="InterPro" id="IPR025441">
    <property type="entry name" value="DUF4181"/>
</dbReference>
<evidence type="ECO:0000313" key="2">
    <source>
        <dbReference type="EMBL" id="MDU9693931.1"/>
    </source>
</evidence>
<evidence type="ECO:0000313" key="3">
    <source>
        <dbReference type="Proteomes" id="UP001269400"/>
    </source>
</evidence>
<dbReference type="EMBL" id="JAPTGD010000002">
    <property type="protein sequence ID" value="MDU9693931.1"/>
    <property type="molecule type" value="Genomic_DNA"/>
</dbReference>
<organism evidence="2 3">
    <name type="scientific">Priestia aryabhattai</name>
    <name type="common">Bacillus aryabhattai</name>
    <dbReference type="NCBI Taxonomy" id="412384"/>
    <lineage>
        <taxon>Bacteria</taxon>
        <taxon>Bacillati</taxon>
        <taxon>Bacillota</taxon>
        <taxon>Bacilli</taxon>
        <taxon>Bacillales</taxon>
        <taxon>Bacillaceae</taxon>
        <taxon>Priestia</taxon>
    </lineage>
</organism>
<evidence type="ECO:0000256" key="1">
    <source>
        <dbReference type="SAM" id="Phobius"/>
    </source>
</evidence>
<comment type="caution">
    <text evidence="2">The sequence shown here is derived from an EMBL/GenBank/DDBJ whole genome shotgun (WGS) entry which is preliminary data.</text>
</comment>
<keyword evidence="1" id="KW-0472">Membrane</keyword>
<dbReference type="Proteomes" id="UP001269400">
    <property type="component" value="Unassembled WGS sequence"/>
</dbReference>
<keyword evidence="1" id="KW-0812">Transmembrane</keyword>
<name>A0AAX6NDE9_PRIAR</name>
<dbReference type="RefSeq" id="WP_316911148.1">
    <property type="nucleotide sequence ID" value="NZ_JAPTGD010000002.1"/>
</dbReference>
<gene>
    <name evidence="2" type="ORF">O0Q50_22380</name>
</gene>
<dbReference type="AlphaFoldDB" id="A0AAX6NDE9"/>
<dbReference type="Pfam" id="PF13789">
    <property type="entry name" value="DUF4181"/>
    <property type="match status" value="1"/>
</dbReference>
<feature type="transmembrane region" description="Helical" evidence="1">
    <location>
        <begin position="95"/>
        <end position="117"/>
    </location>
</feature>
<keyword evidence="1" id="KW-1133">Transmembrane helix</keyword>